<keyword evidence="6" id="KW-0303">Gap junction</keyword>
<accession>A0AAV4SQC1</accession>
<keyword evidence="10 12" id="KW-0472">Membrane</keyword>
<dbReference type="PRINTS" id="PR01262">
    <property type="entry name" value="INNEXIN"/>
</dbReference>
<sequence>MKFRAESSFSKYMKSEDDLPFHRQKPVLFGYVGGPSLRFIESQGKMGRSTLNNIIYSYKSPAVDNFVFRLLYRWTVLQLIVFSFIVTCKLAWGDSFSCATAYDTVSQKYLDSKCYAEPIISYSQGSSFDRGRYASSSIYPDDDSRRAQTFYPWVNLFFLAQAMVFYLPHLLWKTYESGYVGRLTAGLEVQLSKEQKRSLELCYLAKFLSITQGRHRVYTLIYIFSEFCNFIIAIAEVVWLVNFFNITSVPDYTSFDVTTWTGYRNFYFPSTGMCTFTRYATSSEPRNMDAVCVLSLNHLFMKLFLYLRVWYILLILATGSMLVYRVILMMPNMRTRVLQTLAPMVPKSTVLSVCHPLDYSDWFFLMALHKSLTDADFLKLMEKIVIATQNAEKDATDTDDKSSVYEDTHKDVEMSPRSTPL</sequence>
<keyword evidence="11 12" id="KW-0407">Ion channel</keyword>
<evidence type="ECO:0000256" key="10">
    <source>
        <dbReference type="ARBA" id="ARBA00023136"/>
    </source>
</evidence>
<dbReference type="AlphaFoldDB" id="A0AAV4SQC1"/>
<evidence type="ECO:0000256" key="11">
    <source>
        <dbReference type="ARBA" id="ARBA00023303"/>
    </source>
</evidence>
<evidence type="ECO:0000256" key="6">
    <source>
        <dbReference type="ARBA" id="ARBA00022868"/>
    </source>
</evidence>
<evidence type="ECO:0000256" key="5">
    <source>
        <dbReference type="ARBA" id="ARBA00022692"/>
    </source>
</evidence>
<feature type="transmembrane region" description="Helical" evidence="12">
    <location>
        <begin position="217"/>
        <end position="241"/>
    </location>
</feature>
<reference evidence="14 15" key="1">
    <citation type="submission" date="2021-06" db="EMBL/GenBank/DDBJ databases">
        <title>Caerostris extrusa draft genome.</title>
        <authorList>
            <person name="Kono N."/>
            <person name="Arakawa K."/>
        </authorList>
    </citation>
    <scope>NUCLEOTIDE SEQUENCE [LARGE SCALE GENOMIC DNA]</scope>
</reference>
<keyword evidence="5 12" id="KW-0812">Transmembrane</keyword>
<evidence type="ECO:0000256" key="8">
    <source>
        <dbReference type="ARBA" id="ARBA00022989"/>
    </source>
</evidence>
<dbReference type="EMBL" id="BPLR01009693">
    <property type="protein sequence ID" value="GIY33813.1"/>
    <property type="molecule type" value="Genomic_DNA"/>
</dbReference>
<keyword evidence="4" id="KW-1003">Cell membrane</keyword>
<keyword evidence="9 12" id="KW-0406">Ion transport</keyword>
<comment type="function">
    <text evidence="12">Structural component of the gap junctions.</text>
</comment>
<feature type="compositionally biased region" description="Basic and acidic residues" evidence="13">
    <location>
        <begin position="393"/>
        <end position="414"/>
    </location>
</feature>
<keyword evidence="15" id="KW-1185">Reference proteome</keyword>
<dbReference type="GO" id="GO:0005243">
    <property type="term" value="F:gap junction channel activity"/>
    <property type="evidence" value="ECO:0007669"/>
    <property type="project" value="TreeGrafter"/>
</dbReference>
<dbReference type="Proteomes" id="UP001054945">
    <property type="component" value="Unassembled WGS sequence"/>
</dbReference>
<evidence type="ECO:0000256" key="2">
    <source>
        <dbReference type="ARBA" id="ARBA00004651"/>
    </source>
</evidence>
<dbReference type="Pfam" id="PF00876">
    <property type="entry name" value="Innexin"/>
    <property type="match status" value="1"/>
</dbReference>
<keyword evidence="7" id="KW-0965">Cell junction</keyword>
<evidence type="ECO:0000256" key="13">
    <source>
        <dbReference type="SAM" id="MobiDB-lite"/>
    </source>
</evidence>
<evidence type="ECO:0000313" key="15">
    <source>
        <dbReference type="Proteomes" id="UP001054945"/>
    </source>
</evidence>
<gene>
    <name evidence="14" type="primary">inx2</name>
    <name evidence="12" type="synonym">inx</name>
    <name evidence="14" type="ORF">CEXT_24391</name>
</gene>
<comment type="subcellular location">
    <subcellularLocation>
        <location evidence="1">Cell junction</location>
        <location evidence="1">Gap junction</location>
    </subcellularLocation>
    <subcellularLocation>
        <location evidence="2 12">Cell membrane</location>
        <topology evidence="2 12">Multi-pass membrane protein</topology>
    </subcellularLocation>
</comment>
<evidence type="ECO:0000313" key="14">
    <source>
        <dbReference type="EMBL" id="GIY33813.1"/>
    </source>
</evidence>
<organism evidence="14 15">
    <name type="scientific">Caerostris extrusa</name>
    <name type="common">Bark spider</name>
    <name type="synonym">Caerostris bankana</name>
    <dbReference type="NCBI Taxonomy" id="172846"/>
    <lineage>
        <taxon>Eukaryota</taxon>
        <taxon>Metazoa</taxon>
        <taxon>Ecdysozoa</taxon>
        <taxon>Arthropoda</taxon>
        <taxon>Chelicerata</taxon>
        <taxon>Arachnida</taxon>
        <taxon>Araneae</taxon>
        <taxon>Araneomorphae</taxon>
        <taxon>Entelegynae</taxon>
        <taxon>Araneoidea</taxon>
        <taxon>Araneidae</taxon>
        <taxon>Caerostris</taxon>
    </lineage>
</organism>
<feature type="transmembrane region" description="Helical" evidence="12">
    <location>
        <begin position="150"/>
        <end position="172"/>
    </location>
</feature>
<feature type="transmembrane region" description="Helical" evidence="12">
    <location>
        <begin position="309"/>
        <end position="328"/>
    </location>
</feature>
<evidence type="ECO:0000256" key="3">
    <source>
        <dbReference type="ARBA" id="ARBA00022448"/>
    </source>
</evidence>
<dbReference type="GO" id="GO:0005886">
    <property type="term" value="C:plasma membrane"/>
    <property type="evidence" value="ECO:0007669"/>
    <property type="project" value="UniProtKB-SubCell"/>
</dbReference>
<evidence type="ECO:0000256" key="1">
    <source>
        <dbReference type="ARBA" id="ARBA00004610"/>
    </source>
</evidence>
<evidence type="ECO:0000256" key="4">
    <source>
        <dbReference type="ARBA" id="ARBA00022475"/>
    </source>
</evidence>
<dbReference type="PANTHER" id="PTHR11893:SF36">
    <property type="entry name" value="INNEXIN-5"/>
    <property type="match status" value="1"/>
</dbReference>
<feature type="transmembrane region" description="Helical" evidence="12">
    <location>
        <begin position="70"/>
        <end position="92"/>
    </location>
</feature>
<comment type="caution">
    <text evidence="14">The sequence shown here is derived from an EMBL/GenBank/DDBJ whole genome shotgun (WGS) entry which is preliminary data.</text>
</comment>
<comment type="similarity">
    <text evidence="12">Belongs to the pannexin family.</text>
</comment>
<proteinExistence type="inferred from homology"/>
<protein>
    <recommendedName>
        <fullName evidence="12">Innexin</fullName>
    </recommendedName>
</protein>
<dbReference type="InterPro" id="IPR000990">
    <property type="entry name" value="Innexin"/>
</dbReference>
<name>A0AAV4SQC1_CAEEX</name>
<feature type="region of interest" description="Disordered" evidence="13">
    <location>
        <begin position="393"/>
        <end position="421"/>
    </location>
</feature>
<evidence type="ECO:0000256" key="9">
    <source>
        <dbReference type="ARBA" id="ARBA00023065"/>
    </source>
</evidence>
<dbReference type="GO" id="GO:0034220">
    <property type="term" value="P:monoatomic ion transmembrane transport"/>
    <property type="evidence" value="ECO:0007669"/>
    <property type="project" value="UniProtKB-KW"/>
</dbReference>
<dbReference type="PROSITE" id="PS51013">
    <property type="entry name" value="PANNEXIN"/>
    <property type="match status" value="1"/>
</dbReference>
<keyword evidence="3 12" id="KW-0813">Transport</keyword>
<evidence type="ECO:0000256" key="7">
    <source>
        <dbReference type="ARBA" id="ARBA00022949"/>
    </source>
</evidence>
<dbReference type="PANTHER" id="PTHR11893">
    <property type="entry name" value="INNEXIN"/>
    <property type="match status" value="1"/>
</dbReference>
<evidence type="ECO:0000256" key="12">
    <source>
        <dbReference type="RuleBase" id="RU010713"/>
    </source>
</evidence>
<keyword evidence="8 12" id="KW-1133">Transmembrane helix</keyword>
<dbReference type="GO" id="GO:0005921">
    <property type="term" value="C:gap junction"/>
    <property type="evidence" value="ECO:0007669"/>
    <property type="project" value="UniProtKB-SubCell"/>
</dbReference>